<protein>
    <recommendedName>
        <fullName evidence="2">CAAX prenyl protease 2/Lysostaphin resistance protein A-like domain-containing protein</fullName>
    </recommendedName>
</protein>
<reference evidence="4" key="1">
    <citation type="submission" date="2005-09" db="EMBL/GenBank/DDBJ databases">
        <title>Complete genome sequence of Clostridium kluyveri and comparative genomics of Clostridia species.</title>
        <authorList>
            <person name="Inui M."/>
            <person name="Nonaka H."/>
            <person name="Shinoda Y."/>
            <person name="Ikenaga Y."/>
            <person name="Abe M."/>
            <person name="Naito K."/>
            <person name="Vertes A.A."/>
            <person name="Yukawa H."/>
        </authorList>
    </citation>
    <scope>NUCLEOTIDE SEQUENCE [LARGE SCALE GENOMIC DNA]</scope>
    <source>
        <strain evidence="4">NBRC 12016</strain>
    </source>
</reference>
<evidence type="ECO:0000313" key="3">
    <source>
        <dbReference type="EMBL" id="BAH05716.1"/>
    </source>
</evidence>
<feature type="domain" description="CAAX prenyl protease 2/Lysostaphin resistance protein A-like" evidence="2">
    <location>
        <begin position="126"/>
        <end position="218"/>
    </location>
</feature>
<proteinExistence type="predicted"/>
<feature type="transmembrane region" description="Helical" evidence="1">
    <location>
        <begin position="127"/>
        <end position="146"/>
    </location>
</feature>
<dbReference type="Proteomes" id="UP000007969">
    <property type="component" value="Chromosome"/>
</dbReference>
<accession>B9DZP1</accession>
<name>B9DZP1_CLOK1</name>
<keyword evidence="1" id="KW-1133">Transmembrane helix</keyword>
<keyword evidence="1" id="KW-0812">Transmembrane</keyword>
<evidence type="ECO:0000313" key="4">
    <source>
        <dbReference type="Proteomes" id="UP000007969"/>
    </source>
</evidence>
<dbReference type="GO" id="GO:0080120">
    <property type="term" value="P:CAAX-box protein maturation"/>
    <property type="evidence" value="ECO:0007669"/>
    <property type="project" value="UniProtKB-ARBA"/>
</dbReference>
<organism evidence="3 4">
    <name type="scientific">Clostridium kluyveri (strain NBRC 12016)</name>
    <dbReference type="NCBI Taxonomy" id="583346"/>
    <lineage>
        <taxon>Bacteria</taxon>
        <taxon>Bacillati</taxon>
        <taxon>Bacillota</taxon>
        <taxon>Clostridia</taxon>
        <taxon>Eubacteriales</taxon>
        <taxon>Clostridiaceae</taxon>
        <taxon>Clostridium</taxon>
    </lineage>
</organism>
<evidence type="ECO:0000256" key="1">
    <source>
        <dbReference type="SAM" id="Phobius"/>
    </source>
</evidence>
<dbReference type="KEGG" id="ckr:CKR_0665"/>
<evidence type="ECO:0000259" key="2">
    <source>
        <dbReference type="Pfam" id="PF02517"/>
    </source>
</evidence>
<dbReference type="GO" id="GO:0004175">
    <property type="term" value="F:endopeptidase activity"/>
    <property type="evidence" value="ECO:0007669"/>
    <property type="project" value="UniProtKB-ARBA"/>
</dbReference>
<dbReference type="EMBL" id="AP009049">
    <property type="protein sequence ID" value="BAH05716.1"/>
    <property type="molecule type" value="Genomic_DNA"/>
</dbReference>
<dbReference type="HOGENOM" id="CLU_082387_1_0_9"/>
<gene>
    <name evidence="3" type="ordered locus">CKR_0665</name>
</gene>
<feature type="transmembrane region" description="Helical" evidence="1">
    <location>
        <begin position="153"/>
        <end position="172"/>
    </location>
</feature>
<sequence length="226" mass="25821">MKRVGMIELNRNRKTTKQELIYVGAYFLFLLVFWSISRLILSPALEKTLPNTSLSYALCEAILKGVIWIVPVYVILKLQKLNPISFLKLNSNIMKGISFGLLLGIAFLVINIVKTKNFNIHITYSDFINTFLVVGIIEEIAFRGYIMQKFKLYVGFIGSNIITSLMFAMIHIPISINNHNIDPLYFVQVGILSLIFGYFFEETDSLICPIVIHSLWDLSMILTQIS</sequence>
<feature type="transmembrane region" description="Helical" evidence="1">
    <location>
        <begin position="20"/>
        <end position="41"/>
    </location>
</feature>
<keyword evidence="1" id="KW-0472">Membrane</keyword>
<feature type="transmembrane region" description="Helical" evidence="1">
    <location>
        <begin position="184"/>
        <end position="200"/>
    </location>
</feature>
<feature type="transmembrane region" description="Helical" evidence="1">
    <location>
        <begin position="97"/>
        <end position="115"/>
    </location>
</feature>
<dbReference type="PANTHER" id="PTHR39430:SF1">
    <property type="entry name" value="PROTEASE"/>
    <property type="match status" value="1"/>
</dbReference>
<dbReference type="InterPro" id="IPR003675">
    <property type="entry name" value="Rce1/LyrA-like_dom"/>
</dbReference>
<dbReference type="AlphaFoldDB" id="B9DZP1"/>
<dbReference type="PANTHER" id="PTHR39430">
    <property type="entry name" value="MEMBRANE-ASSOCIATED PROTEASE-RELATED"/>
    <property type="match status" value="1"/>
</dbReference>
<dbReference type="Pfam" id="PF02517">
    <property type="entry name" value="Rce1-like"/>
    <property type="match status" value="1"/>
</dbReference>
<feature type="transmembrane region" description="Helical" evidence="1">
    <location>
        <begin position="53"/>
        <end position="76"/>
    </location>
</feature>